<evidence type="ECO:0000256" key="9">
    <source>
        <dbReference type="HAMAP-Rule" id="MF_01318"/>
    </source>
</evidence>
<proteinExistence type="inferred from homology"/>
<name>A0A399DX71_9DEIN</name>
<dbReference type="RefSeq" id="WP_119361716.1">
    <property type="nucleotide sequence ID" value="NZ_JBHSXZ010000049.1"/>
</dbReference>
<evidence type="ECO:0000256" key="1">
    <source>
        <dbReference type="ARBA" id="ARBA00010531"/>
    </source>
</evidence>
<dbReference type="AlphaFoldDB" id="A0A399DX71"/>
<dbReference type="OrthoDB" id="9803740at2"/>
<protein>
    <recommendedName>
        <fullName evidence="8 9">Large ribosomal subunit protein uL1</fullName>
    </recommendedName>
</protein>
<dbReference type="PANTHER" id="PTHR36427">
    <property type="entry name" value="54S RIBOSOMAL PROTEIN L1, MITOCHONDRIAL"/>
    <property type="match status" value="1"/>
</dbReference>
<dbReference type="NCBIfam" id="TIGR01169">
    <property type="entry name" value="rplA_bact"/>
    <property type="match status" value="1"/>
</dbReference>
<gene>
    <name evidence="9 11" type="primary">rplA</name>
    <name evidence="11" type="ORF">Mcate_02021</name>
</gene>
<evidence type="ECO:0000256" key="4">
    <source>
        <dbReference type="ARBA" id="ARBA00022845"/>
    </source>
</evidence>
<dbReference type="PIRSF" id="PIRSF002155">
    <property type="entry name" value="Ribosomal_L1"/>
    <property type="match status" value="1"/>
</dbReference>
<keyword evidence="9" id="KW-0820">tRNA-binding</keyword>
<keyword evidence="5 9" id="KW-0694">RNA-binding</keyword>
<sequence length="233" mass="24801">MPKRGKRYRALLEKVDLNRVYSIEEAAALIPQIRSAKFDETVEVHVKLGIDPKKSDQNVRSTVALPHGTGRSVRVLAIAKGEKIAEAQAAGADIAAGEEIIQEILDGRSDFDAVVATPDVMGAVGSKLGRILGPKGLLPNPKAGTVGFNIGEMVREIKAGRIEFRNDKTGVVHGPVGKASFAPEKIAENVRAFIKAVESAKPDSAKGTYLRSIYLTTTMGPSIKVSTSTGQQS</sequence>
<keyword evidence="6 9" id="KW-0689">Ribosomal protein</keyword>
<comment type="function">
    <text evidence="9">Binds directly to 23S rRNA. The L1 stalk is quite mobile in the ribosome, and is involved in E site tRNA release.</text>
</comment>
<evidence type="ECO:0000256" key="3">
    <source>
        <dbReference type="ARBA" id="ARBA00022730"/>
    </source>
</evidence>
<evidence type="ECO:0000313" key="11">
    <source>
        <dbReference type="EMBL" id="RIH75848.1"/>
    </source>
</evidence>
<keyword evidence="4 9" id="KW-0810">Translation regulation</keyword>
<dbReference type="EMBL" id="QWKX01000056">
    <property type="protein sequence ID" value="RIH75848.1"/>
    <property type="molecule type" value="Genomic_DNA"/>
</dbReference>
<dbReference type="GO" id="GO:0019843">
    <property type="term" value="F:rRNA binding"/>
    <property type="evidence" value="ECO:0007669"/>
    <property type="project" value="UniProtKB-UniRule"/>
</dbReference>
<dbReference type="InterPro" id="IPR002143">
    <property type="entry name" value="Ribosomal_uL1"/>
</dbReference>
<dbReference type="Proteomes" id="UP000266089">
    <property type="component" value="Unassembled WGS sequence"/>
</dbReference>
<dbReference type="GO" id="GO:0003735">
    <property type="term" value="F:structural constituent of ribosome"/>
    <property type="evidence" value="ECO:0007669"/>
    <property type="project" value="InterPro"/>
</dbReference>
<dbReference type="InterPro" id="IPR023673">
    <property type="entry name" value="Ribosomal_uL1_CS"/>
</dbReference>
<evidence type="ECO:0000256" key="2">
    <source>
        <dbReference type="ARBA" id="ARBA00022491"/>
    </source>
</evidence>
<dbReference type="InterPro" id="IPR028364">
    <property type="entry name" value="Ribosomal_uL1/biogenesis"/>
</dbReference>
<evidence type="ECO:0000313" key="12">
    <source>
        <dbReference type="Proteomes" id="UP000266089"/>
    </source>
</evidence>
<evidence type="ECO:0000256" key="7">
    <source>
        <dbReference type="ARBA" id="ARBA00023274"/>
    </source>
</evidence>
<dbReference type="InterPro" id="IPR016095">
    <property type="entry name" value="Ribosomal_uL1_3-a/b-sand"/>
</dbReference>
<comment type="function">
    <text evidence="9">Protein L1 is also a translational repressor protein, it controls the translation of the L11 operon by binding to its mRNA.</text>
</comment>
<comment type="similarity">
    <text evidence="1 9 10">Belongs to the universal ribosomal protein uL1 family.</text>
</comment>
<organism evidence="11 12">
    <name type="scientific">Meiothermus taiwanensis</name>
    <dbReference type="NCBI Taxonomy" id="172827"/>
    <lineage>
        <taxon>Bacteria</taxon>
        <taxon>Thermotogati</taxon>
        <taxon>Deinococcota</taxon>
        <taxon>Deinococci</taxon>
        <taxon>Thermales</taxon>
        <taxon>Thermaceae</taxon>
        <taxon>Meiothermus</taxon>
    </lineage>
</organism>
<dbReference type="Gene3D" id="3.40.50.790">
    <property type="match status" value="1"/>
</dbReference>
<keyword evidence="2 9" id="KW-0678">Repressor</keyword>
<dbReference type="GO" id="GO:0006417">
    <property type="term" value="P:regulation of translation"/>
    <property type="evidence" value="ECO:0007669"/>
    <property type="project" value="UniProtKB-KW"/>
</dbReference>
<reference evidence="11 12" key="1">
    <citation type="submission" date="2018-08" db="EMBL/GenBank/DDBJ databases">
        <title>Meiothermus cateniformans JCM 15151 genome sequencing project.</title>
        <authorList>
            <person name="Da Costa M.S."/>
            <person name="Albuquerque L."/>
            <person name="Raposo P."/>
            <person name="Froufe H.J.C."/>
            <person name="Barroso C.S."/>
            <person name="Egas C."/>
        </authorList>
    </citation>
    <scope>NUCLEOTIDE SEQUENCE [LARGE SCALE GENOMIC DNA]</scope>
    <source>
        <strain evidence="11 12">JCM 15151</strain>
    </source>
</reference>
<dbReference type="GO" id="GO:0006412">
    <property type="term" value="P:translation"/>
    <property type="evidence" value="ECO:0007669"/>
    <property type="project" value="UniProtKB-UniRule"/>
</dbReference>
<dbReference type="FunFam" id="3.40.50.790:FF:000001">
    <property type="entry name" value="50S ribosomal protein L1"/>
    <property type="match status" value="1"/>
</dbReference>
<evidence type="ECO:0000256" key="5">
    <source>
        <dbReference type="ARBA" id="ARBA00022884"/>
    </source>
</evidence>
<dbReference type="PANTHER" id="PTHR36427:SF3">
    <property type="entry name" value="LARGE RIBOSOMAL SUBUNIT PROTEIN UL1M"/>
    <property type="match status" value="1"/>
</dbReference>
<evidence type="ECO:0000256" key="6">
    <source>
        <dbReference type="ARBA" id="ARBA00022980"/>
    </source>
</evidence>
<comment type="caution">
    <text evidence="11">The sequence shown here is derived from an EMBL/GenBank/DDBJ whole genome shotgun (WGS) entry which is preliminary data.</text>
</comment>
<dbReference type="GO" id="GO:0000049">
    <property type="term" value="F:tRNA binding"/>
    <property type="evidence" value="ECO:0007669"/>
    <property type="project" value="UniProtKB-KW"/>
</dbReference>
<evidence type="ECO:0000256" key="8">
    <source>
        <dbReference type="ARBA" id="ARBA00035241"/>
    </source>
</evidence>
<comment type="subunit">
    <text evidence="9">Part of the 50S ribosomal subunit.</text>
</comment>
<dbReference type="PROSITE" id="PS01199">
    <property type="entry name" value="RIBOSOMAL_L1"/>
    <property type="match status" value="1"/>
</dbReference>
<dbReference type="InterPro" id="IPR023674">
    <property type="entry name" value="Ribosomal_uL1-like"/>
</dbReference>
<dbReference type="GO" id="GO:0015934">
    <property type="term" value="C:large ribosomal subunit"/>
    <property type="evidence" value="ECO:0007669"/>
    <property type="project" value="InterPro"/>
</dbReference>
<dbReference type="Pfam" id="PF00687">
    <property type="entry name" value="Ribosomal_L1"/>
    <property type="match status" value="1"/>
</dbReference>
<evidence type="ECO:0000256" key="10">
    <source>
        <dbReference type="RuleBase" id="RU000659"/>
    </source>
</evidence>
<dbReference type="InterPro" id="IPR005878">
    <property type="entry name" value="Ribosom_uL1_bac-type"/>
</dbReference>
<dbReference type="SUPFAM" id="SSF56808">
    <property type="entry name" value="Ribosomal protein L1"/>
    <property type="match status" value="1"/>
</dbReference>
<accession>A0A399DX71</accession>
<keyword evidence="7 9" id="KW-0687">Ribonucleoprotein</keyword>
<dbReference type="CDD" id="cd00403">
    <property type="entry name" value="Ribosomal_L1"/>
    <property type="match status" value="1"/>
</dbReference>
<dbReference type="HAMAP" id="MF_01318_B">
    <property type="entry name" value="Ribosomal_uL1_B"/>
    <property type="match status" value="1"/>
</dbReference>
<keyword evidence="3 9" id="KW-0699">rRNA-binding</keyword>
<dbReference type="Gene3D" id="3.30.190.20">
    <property type="match status" value="1"/>
</dbReference>